<organism evidence="1 2">
    <name type="scientific">Rhizopogon vinicolor AM-OR11-026</name>
    <dbReference type="NCBI Taxonomy" id="1314800"/>
    <lineage>
        <taxon>Eukaryota</taxon>
        <taxon>Fungi</taxon>
        <taxon>Dikarya</taxon>
        <taxon>Basidiomycota</taxon>
        <taxon>Agaricomycotina</taxon>
        <taxon>Agaricomycetes</taxon>
        <taxon>Agaricomycetidae</taxon>
        <taxon>Boletales</taxon>
        <taxon>Suillineae</taxon>
        <taxon>Rhizopogonaceae</taxon>
        <taxon>Rhizopogon</taxon>
    </lineage>
</organism>
<accession>A0A1B7N398</accession>
<name>A0A1B7N398_9AGAM</name>
<dbReference type="EMBL" id="KV448253">
    <property type="protein sequence ID" value="OAX39340.1"/>
    <property type="molecule type" value="Genomic_DNA"/>
</dbReference>
<gene>
    <name evidence="1" type="ORF">K503DRAFT_94569</name>
</gene>
<sequence length="89" mass="9802">MPRASIVSPKTSNYSDSGASELQHTARCPCHPSTARALDERIQCKITTCTRPFASLYTQNITVVQALFSNSDIRSWRLMCAHSGSLRAT</sequence>
<reference evidence="1 2" key="1">
    <citation type="submission" date="2016-06" db="EMBL/GenBank/DDBJ databases">
        <title>Comparative genomics of the ectomycorrhizal sister species Rhizopogon vinicolor and Rhizopogon vesiculosus (Basidiomycota: Boletales) reveals a divergence of the mating type B locus.</title>
        <authorList>
            <consortium name="DOE Joint Genome Institute"/>
            <person name="Mujic A.B."/>
            <person name="Kuo A."/>
            <person name="Tritt A."/>
            <person name="Lipzen A."/>
            <person name="Chen C."/>
            <person name="Johnson J."/>
            <person name="Sharma A."/>
            <person name="Barry K."/>
            <person name="Grigoriev I.V."/>
            <person name="Spatafora J.W."/>
        </authorList>
    </citation>
    <scope>NUCLEOTIDE SEQUENCE [LARGE SCALE GENOMIC DNA]</scope>
    <source>
        <strain evidence="1 2">AM-OR11-026</strain>
    </source>
</reference>
<evidence type="ECO:0000313" key="2">
    <source>
        <dbReference type="Proteomes" id="UP000092154"/>
    </source>
</evidence>
<keyword evidence="2" id="KW-1185">Reference proteome</keyword>
<dbReference type="Proteomes" id="UP000092154">
    <property type="component" value="Unassembled WGS sequence"/>
</dbReference>
<protein>
    <submittedName>
        <fullName evidence="1">Uncharacterized protein</fullName>
    </submittedName>
</protein>
<proteinExistence type="predicted"/>
<dbReference type="AlphaFoldDB" id="A0A1B7N398"/>
<dbReference type="InParanoid" id="A0A1B7N398"/>
<evidence type="ECO:0000313" key="1">
    <source>
        <dbReference type="EMBL" id="OAX39340.1"/>
    </source>
</evidence>